<dbReference type="Pfam" id="PF00013">
    <property type="entry name" value="KH_1"/>
    <property type="match status" value="1"/>
</dbReference>
<keyword evidence="9" id="KW-0175">Coiled coil</keyword>
<reference evidence="13" key="1">
    <citation type="submission" date="2015-11" db="EMBL/GenBank/DDBJ databases">
        <authorList>
            <person name="Varghese N."/>
        </authorList>
    </citation>
    <scope>NUCLEOTIDE SEQUENCE [LARGE SCALE GENOMIC DNA]</scope>
    <source>
        <strain evidence="13">JGI-23</strain>
    </source>
</reference>
<feature type="domain" description="S1 motif" evidence="11">
    <location>
        <begin position="640"/>
        <end position="708"/>
    </location>
</feature>
<evidence type="ECO:0000256" key="10">
    <source>
        <dbReference type="SAM" id="MobiDB-lite"/>
    </source>
</evidence>
<evidence type="ECO:0000256" key="2">
    <source>
        <dbReference type="ARBA" id="ARBA00022490"/>
    </source>
</evidence>
<dbReference type="GO" id="GO:0006396">
    <property type="term" value="P:RNA processing"/>
    <property type="evidence" value="ECO:0007669"/>
    <property type="project" value="InterPro"/>
</dbReference>
<comment type="catalytic activity">
    <reaction evidence="8">
        <text>RNA(n+1) + phosphate = RNA(n) + a ribonucleoside 5'-diphosphate</text>
        <dbReference type="Rhea" id="RHEA:22096"/>
        <dbReference type="Rhea" id="RHEA-COMP:14527"/>
        <dbReference type="Rhea" id="RHEA-COMP:17342"/>
        <dbReference type="ChEBI" id="CHEBI:43474"/>
        <dbReference type="ChEBI" id="CHEBI:57930"/>
        <dbReference type="ChEBI" id="CHEBI:140395"/>
        <dbReference type="EC" id="2.7.7.8"/>
    </reaction>
</comment>
<dbReference type="GO" id="GO:0006402">
    <property type="term" value="P:mRNA catabolic process"/>
    <property type="evidence" value="ECO:0007669"/>
    <property type="project" value="UniProtKB-UniRule"/>
</dbReference>
<dbReference type="AlphaFoldDB" id="A0A0N7MWX8"/>
<feature type="compositionally biased region" description="Low complexity" evidence="10">
    <location>
        <begin position="718"/>
        <end position="733"/>
    </location>
</feature>
<evidence type="ECO:0000256" key="7">
    <source>
        <dbReference type="ARBA" id="ARBA00022884"/>
    </source>
</evidence>
<evidence type="ECO:0000259" key="11">
    <source>
        <dbReference type="PROSITE" id="PS50126"/>
    </source>
</evidence>
<dbReference type="InterPro" id="IPR015848">
    <property type="entry name" value="PNPase_PH_RNA-bd_bac/org-type"/>
</dbReference>
<dbReference type="Gene3D" id="3.30.1370.10">
    <property type="entry name" value="K Homology domain, type 1"/>
    <property type="match status" value="1"/>
</dbReference>
<dbReference type="EC" id="2.7.7.8" evidence="8"/>
<dbReference type="InterPro" id="IPR004087">
    <property type="entry name" value="KH_dom"/>
</dbReference>
<proteinExistence type="inferred from homology"/>
<dbReference type="CDD" id="cd04472">
    <property type="entry name" value="S1_PNPase"/>
    <property type="match status" value="1"/>
</dbReference>
<keyword evidence="13" id="KW-1185">Reference proteome</keyword>
<dbReference type="PANTHER" id="PTHR11252:SF0">
    <property type="entry name" value="POLYRIBONUCLEOTIDE NUCLEOTIDYLTRANSFERASE 1, MITOCHONDRIAL"/>
    <property type="match status" value="1"/>
</dbReference>
<sequence>MSYLKKEIEIGGRILSFEIGKYAKQADGAVMVRYADTMVLATAVAEEEQKEDIDFMPLSVEYREKTSAAGKIPGGFEKREGKPTEKEILSARLIDRALRPLFPKEFRCETQVTVTVFSFDLENDPDVIGGIASSTALMISDIPWNGPIAEVRVGKIDGEFVINPTISQLEKSDLDLVVAGTIDSIVMVEGEAKEISEKDMVEAIKFAHEYIKKICEVQLEIAKEIGKPKREIVKEEIPERILNDVKELAEARIKELNRTPLKKLERAEKMDLILQETIEALKQRYASELVQDENGNQIPLLSLYPKLEFWIKQVIEEIERLDMRYMVLKEGKRIDGRGLNDIRPITAEVGVLPRTHGSALFTRGETQSLATVTLGTKMDEQLIDGLLPEYTKRFMLHYNFPPFSVGEVAPFRGPSRREIGHGNLAERALKNLIPPEEEFPYTIRVVSDILESNGSSSMATVCSGTLALMDGGVPLRKHVAGIAMGLVKEGDEVAILTDILGNEDRLGDMDFKVAGTRDGITAFQMDIKISGISYEIFERALEQAKEARMKILDILEQTIPGPRPEVSPYAPRLMTTRIPVEMIGWVIGPAGKNIKMMKQEFGTEVFIEDDGLVWISGPNKEACEKAKQMVEQLAEVPEVGKVYKGIVRKIADFGAFVEILPGKIGLLHISEIDHKRVEKVSDVLKVGDEVEVQILTVDDMGRFTLSRKSLIPKQEAPQRQQTTAQRQHTAHQTTQHRTRK</sequence>
<dbReference type="SMART" id="SM00322">
    <property type="entry name" value="KH"/>
    <property type="match status" value="1"/>
</dbReference>
<evidence type="ECO:0000256" key="3">
    <source>
        <dbReference type="ARBA" id="ARBA00022679"/>
    </source>
</evidence>
<dbReference type="Proteomes" id="UP000199197">
    <property type="component" value="Unassembled WGS sequence"/>
</dbReference>
<dbReference type="Pfam" id="PF03726">
    <property type="entry name" value="PNPase"/>
    <property type="match status" value="1"/>
</dbReference>
<dbReference type="Pfam" id="PF00575">
    <property type="entry name" value="S1"/>
    <property type="match status" value="1"/>
</dbReference>
<dbReference type="Gene3D" id="2.40.50.140">
    <property type="entry name" value="Nucleic acid-binding proteins"/>
    <property type="match status" value="1"/>
</dbReference>
<keyword evidence="6 8" id="KW-0460">Magnesium</keyword>
<dbReference type="Gene3D" id="3.30.230.70">
    <property type="entry name" value="GHMP Kinase, N-terminal domain"/>
    <property type="match status" value="2"/>
</dbReference>
<dbReference type="FunFam" id="3.30.1370.10:FF:000001">
    <property type="entry name" value="Polyribonucleotide nucleotidyltransferase"/>
    <property type="match status" value="1"/>
</dbReference>
<dbReference type="InterPro" id="IPR004088">
    <property type="entry name" value="KH_dom_type_1"/>
</dbReference>
<evidence type="ECO:0000256" key="6">
    <source>
        <dbReference type="ARBA" id="ARBA00022842"/>
    </source>
</evidence>
<comment type="function">
    <text evidence="8">Involved in mRNA degradation. Catalyzes the phosphorolysis of single-stranded polyribonucleotides processively in the 3'- to 5'-direction.</text>
</comment>
<organism evidence="12 13">
    <name type="scientific">Candidatus Chryseopegocella kryptomonas</name>
    <dbReference type="NCBI Taxonomy" id="1633643"/>
    <lineage>
        <taxon>Bacteria</taxon>
        <taxon>Pseudomonadati</taxon>
        <taxon>Candidatus Kryptoniota</taxon>
        <taxon>Candidatus Chryseopegocella</taxon>
    </lineage>
</organism>
<dbReference type="GO" id="GO:0004654">
    <property type="term" value="F:polyribonucleotide nucleotidyltransferase activity"/>
    <property type="evidence" value="ECO:0007669"/>
    <property type="project" value="UniProtKB-UniRule"/>
</dbReference>
<comment type="cofactor">
    <cofactor evidence="8">
        <name>Mg(2+)</name>
        <dbReference type="ChEBI" id="CHEBI:18420"/>
    </cofactor>
</comment>
<feature type="binding site" evidence="8">
    <location>
        <position position="510"/>
    </location>
    <ligand>
        <name>Mg(2+)</name>
        <dbReference type="ChEBI" id="CHEBI:18420"/>
    </ligand>
</feature>
<dbReference type="InterPro" id="IPR001247">
    <property type="entry name" value="ExoRNase_PH_dom1"/>
</dbReference>
<dbReference type="NCBIfam" id="NF008805">
    <property type="entry name" value="PRK11824.1"/>
    <property type="match status" value="1"/>
</dbReference>
<dbReference type="Pfam" id="PF03725">
    <property type="entry name" value="RNase_PH_C"/>
    <property type="match status" value="2"/>
</dbReference>
<keyword evidence="3 8" id="KW-0808">Transferase</keyword>
<dbReference type="InterPro" id="IPR036612">
    <property type="entry name" value="KH_dom_type_1_sf"/>
</dbReference>
<dbReference type="SMART" id="SM00316">
    <property type="entry name" value="S1"/>
    <property type="match status" value="1"/>
</dbReference>
<comment type="similarity">
    <text evidence="1 8">Belongs to the polyribonucleotide nucleotidyltransferase family.</text>
</comment>
<dbReference type="SUPFAM" id="SSF55666">
    <property type="entry name" value="Ribonuclease PH domain 2-like"/>
    <property type="match status" value="2"/>
</dbReference>
<dbReference type="GO" id="GO:0005829">
    <property type="term" value="C:cytosol"/>
    <property type="evidence" value="ECO:0007669"/>
    <property type="project" value="TreeGrafter"/>
</dbReference>
<evidence type="ECO:0000313" key="13">
    <source>
        <dbReference type="Proteomes" id="UP000199197"/>
    </source>
</evidence>
<evidence type="ECO:0000256" key="8">
    <source>
        <dbReference type="HAMAP-Rule" id="MF_01595"/>
    </source>
</evidence>
<dbReference type="RefSeq" id="WP_092348730.1">
    <property type="nucleotide sequence ID" value="NZ_CZVW01000006.1"/>
</dbReference>
<accession>A0A0N7MWX8</accession>
<evidence type="ECO:0000256" key="5">
    <source>
        <dbReference type="ARBA" id="ARBA00022723"/>
    </source>
</evidence>
<dbReference type="CDD" id="cd11363">
    <property type="entry name" value="RNase_PH_PNPase_1"/>
    <property type="match status" value="1"/>
</dbReference>
<evidence type="ECO:0000256" key="4">
    <source>
        <dbReference type="ARBA" id="ARBA00022695"/>
    </source>
</evidence>
<feature type="region of interest" description="Disordered" evidence="10">
    <location>
        <begin position="708"/>
        <end position="740"/>
    </location>
</feature>
<dbReference type="GO" id="GO:0000175">
    <property type="term" value="F:3'-5'-RNA exonuclease activity"/>
    <property type="evidence" value="ECO:0007669"/>
    <property type="project" value="TreeGrafter"/>
</dbReference>
<dbReference type="OrthoDB" id="9804305at2"/>
<dbReference type="InterPro" id="IPR036345">
    <property type="entry name" value="ExoRNase_PH_dom2_sf"/>
</dbReference>
<dbReference type="GO" id="GO:0003723">
    <property type="term" value="F:RNA binding"/>
    <property type="evidence" value="ECO:0007669"/>
    <property type="project" value="UniProtKB-UniRule"/>
</dbReference>
<dbReference type="SUPFAM" id="SSF54791">
    <property type="entry name" value="Eukaryotic type KH-domain (KH-domain type I)"/>
    <property type="match status" value="1"/>
</dbReference>
<keyword evidence="2 8" id="KW-0963">Cytoplasm</keyword>
<gene>
    <name evidence="8" type="primary">pnp</name>
    <name evidence="12" type="ORF">JGI23_00753</name>
</gene>
<dbReference type="PROSITE" id="PS50084">
    <property type="entry name" value="KH_TYPE_1"/>
    <property type="match status" value="1"/>
</dbReference>
<dbReference type="InterPro" id="IPR015847">
    <property type="entry name" value="ExoRNase_PH_dom2"/>
</dbReference>
<feature type="binding site" evidence="8">
    <location>
        <position position="504"/>
    </location>
    <ligand>
        <name>Mg(2+)</name>
        <dbReference type="ChEBI" id="CHEBI:18420"/>
    </ligand>
</feature>
<dbReference type="FunFam" id="3.30.230.70:FF:000002">
    <property type="entry name" value="Polyribonucleotide nucleotidyltransferase"/>
    <property type="match status" value="1"/>
</dbReference>
<dbReference type="HAMAP" id="MF_01595">
    <property type="entry name" value="PNPase"/>
    <property type="match status" value="1"/>
</dbReference>
<evidence type="ECO:0000256" key="1">
    <source>
        <dbReference type="ARBA" id="ARBA00007404"/>
    </source>
</evidence>
<evidence type="ECO:0000313" key="12">
    <source>
        <dbReference type="EMBL" id="CUS99883.1"/>
    </source>
</evidence>
<dbReference type="SUPFAM" id="SSF50249">
    <property type="entry name" value="Nucleic acid-binding proteins"/>
    <property type="match status" value="1"/>
</dbReference>
<dbReference type="EMBL" id="CZVW01000006">
    <property type="protein sequence ID" value="CUS99883.1"/>
    <property type="molecule type" value="Genomic_DNA"/>
</dbReference>
<dbReference type="SUPFAM" id="SSF54211">
    <property type="entry name" value="Ribosomal protein S5 domain 2-like"/>
    <property type="match status" value="2"/>
</dbReference>
<keyword evidence="7 8" id="KW-0694">RNA-binding</keyword>
<dbReference type="InterPro" id="IPR012162">
    <property type="entry name" value="PNPase"/>
</dbReference>
<dbReference type="InterPro" id="IPR012340">
    <property type="entry name" value="NA-bd_OB-fold"/>
</dbReference>
<name>A0A0N7MWX8_9BACT</name>
<comment type="subcellular location">
    <subcellularLocation>
        <location evidence="8">Cytoplasm</location>
    </subcellularLocation>
</comment>
<protein>
    <recommendedName>
        <fullName evidence="8">Polyribonucleotide nucleotidyltransferase</fullName>
        <ecNumber evidence="8">2.7.7.8</ecNumber>
    </recommendedName>
    <alternativeName>
        <fullName evidence="8">Polynucleotide phosphorylase</fullName>
        <shortName evidence="8">PNPase</shortName>
    </alternativeName>
</protein>
<dbReference type="InterPro" id="IPR003029">
    <property type="entry name" value="S1_domain"/>
</dbReference>
<dbReference type="CDD" id="cd02393">
    <property type="entry name" value="KH-I_PNPase"/>
    <property type="match status" value="1"/>
</dbReference>
<keyword evidence="4 8" id="KW-0548">Nucleotidyltransferase</keyword>
<dbReference type="NCBIfam" id="TIGR03591">
    <property type="entry name" value="polynuc_phos"/>
    <property type="match status" value="1"/>
</dbReference>
<dbReference type="FunFam" id="3.30.230.70:FF:000001">
    <property type="entry name" value="Polyribonucleotide nucleotidyltransferase"/>
    <property type="match status" value="1"/>
</dbReference>
<dbReference type="InterPro" id="IPR020568">
    <property type="entry name" value="Ribosomal_Su5_D2-typ_SF"/>
</dbReference>
<dbReference type="PIRSF" id="PIRSF005499">
    <property type="entry name" value="PNPase"/>
    <property type="match status" value="1"/>
</dbReference>
<dbReference type="PROSITE" id="PS50126">
    <property type="entry name" value="S1"/>
    <property type="match status" value="1"/>
</dbReference>
<dbReference type="PANTHER" id="PTHR11252">
    <property type="entry name" value="POLYRIBONUCLEOTIDE NUCLEOTIDYLTRANSFERASE"/>
    <property type="match status" value="1"/>
</dbReference>
<dbReference type="GO" id="GO:0000287">
    <property type="term" value="F:magnesium ion binding"/>
    <property type="evidence" value="ECO:0007669"/>
    <property type="project" value="UniProtKB-UniRule"/>
</dbReference>
<dbReference type="InterPro" id="IPR027408">
    <property type="entry name" value="PNPase/RNase_PH_dom_sf"/>
</dbReference>
<dbReference type="Pfam" id="PF01138">
    <property type="entry name" value="RNase_PH"/>
    <property type="match status" value="2"/>
</dbReference>
<dbReference type="FunFam" id="2.40.50.140:FF:000189">
    <property type="entry name" value="Polyribonucleotide nucleotidyltransferase, putative"/>
    <property type="match status" value="1"/>
</dbReference>
<dbReference type="CDD" id="cd11364">
    <property type="entry name" value="RNase_PH_PNPase_2"/>
    <property type="match status" value="1"/>
</dbReference>
<feature type="coiled-coil region" evidence="9">
    <location>
        <begin position="239"/>
        <end position="284"/>
    </location>
</feature>
<evidence type="ECO:0000256" key="9">
    <source>
        <dbReference type="SAM" id="Coils"/>
    </source>
</evidence>
<keyword evidence="5 8" id="KW-0479">Metal-binding</keyword>